<evidence type="ECO:0000313" key="3">
    <source>
        <dbReference type="Proteomes" id="UP000249056"/>
    </source>
</evidence>
<accession>A0A395IJN1</accession>
<sequence>MELIKFTHSIVHFLALKSNANSNKLTKARKSKQATNTSKTKNFGGFVGLFALKLFKRQPISSKALQDDEDSTTSHPTASLPTLMPSMISISRGAAPISIPEPTELILDYTPDPGALLLSDSTSSQSSEEVDTELVGDEYADEGIFLLDLDNMDLAGQQKNKYKTSEQVLKAILSTEDIPHRRVSRNILPPGLCIPWGPNNPVPTSLAHFTSSDPFLPTGTHDPDGFSDLNGVQQR</sequence>
<gene>
    <name evidence="2" type="ORF">DID88_003969</name>
</gene>
<reference evidence="2 3" key="1">
    <citation type="submission" date="2018-06" db="EMBL/GenBank/DDBJ databases">
        <title>Genome Sequence of the Brown Rot Fungal Pathogen Monilinia fructigena.</title>
        <authorList>
            <person name="Landi L."/>
            <person name="De Miccolis Angelini R.M."/>
            <person name="Pollastro S."/>
            <person name="Abate D."/>
            <person name="Faretra F."/>
            <person name="Romanazzi G."/>
        </authorList>
    </citation>
    <scope>NUCLEOTIDE SEQUENCE [LARGE SCALE GENOMIC DNA]</scope>
    <source>
        <strain evidence="2 3">Mfrg269</strain>
    </source>
</reference>
<organism evidence="2 3">
    <name type="scientific">Monilinia fructigena</name>
    <dbReference type="NCBI Taxonomy" id="38457"/>
    <lineage>
        <taxon>Eukaryota</taxon>
        <taxon>Fungi</taxon>
        <taxon>Dikarya</taxon>
        <taxon>Ascomycota</taxon>
        <taxon>Pezizomycotina</taxon>
        <taxon>Leotiomycetes</taxon>
        <taxon>Helotiales</taxon>
        <taxon>Sclerotiniaceae</taxon>
        <taxon>Monilinia</taxon>
    </lineage>
</organism>
<comment type="caution">
    <text evidence="2">The sequence shown here is derived from an EMBL/GenBank/DDBJ whole genome shotgun (WGS) entry which is preliminary data.</text>
</comment>
<feature type="region of interest" description="Disordered" evidence="1">
    <location>
        <begin position="213"/>
        <end position="235"/>
    </location>
</feature>
<proteinExistence type="predicted"/>
<dbReference type="EMBL" id="QKRW01000075">
    <property type="protein sequence ID" value="RAL58609.1"/>
    <property type="molecule type" value="Genomic_DNA"/>
</dbReference>
<dbReference type="OrthoDB" id="3549003at2759"/>
<dbReference type="Proteomes" id="UP000249056">
    <property type="component" value="Unassembled WGS sequence"/>
</dbReference>
<feature type="region of interest" description="Disordered" evidence="1">
    <location>
        <begin position="63"/>
        <end position="82"/>
    </location>
</feature>
<dbReference type="AlphaFoldDB" id="A0A395IJN1"/>
<evidence type="ECO:0000313" key="2">
    <source>
        <dbReference type="EMBL" id="RAL58609.1"/>
    </source>
</evidence>
<keyword evidence="3" id="KW-1185">Reference proteome</keyword>
<protein>
    <submittedName>
        <fullName evidence="2">Uncharacterized protein</fullName>
    </submittedName>
</protein>
<name>A0A395IJN1_9HELO</name>
<evidence type="ECO:0000256" key="1">
    <source>
        <dbReference type="SAM" id="MobiDB-lite"/>
    </source>
</evidence>